<evidence type="ECO:0000313" key="2">
    <source>
        <dbReference type="Proteomes" id="UP000481153"/>
    </source>
</evidence>
<evidence type="ECO:0000313" key="1">
    <source>
        <dbReference type="EMBL" id="KAF0743263.1"/>
    </source>
</evidence>
<accession>A0A6G0XSB9</accession>
<comment type="caution">
    <text evidence="1">The sequence shown here is derived from an EMBL/GenBank/DDBJ whole genome shotgun (WGS) entry which is preliminary data.</text>
</comment>
<proteinExistence type="predicted"/>
<keyword evidence="2" id="KW-1185">Reference proteome</keyword>
<organism evidence="1 2">
    <name type="scientific">Aphanomyces euteiches</name>
    <dbReference type="NCBI Taxonomy" id="100861"/>
    <lineage>
        <taxon>Eukaryota</taxon>
        <taxon>Sar</taxon>
        <taxon>Stramenopiles</taxon>
        <taxon>Oomycota</taxon>
        <taxon>Saprolegniomycetes</taxon>
        <taxon>Saprolegniales</taxon>
        <taxon>Verrucalvaceae</taxon>
        <taxon>Aphanomyces</taxon>
    </lineage>
</organism>
<dbReference type="Proteomes" id="UP000481153">
    <property type="component" value="Unassembled WGS sequence"/>
</dbReference>
<sequence>MYRRACIFRVCSRVFAVLESRYIAKIRAFSTWRSGTLGNVQRVAGRVIYKTFWHIRLSVRGRLRFRAVDAIKSFLNWAIDGPLVVRQIRRYLERVRQVQRWWKRRVHVSFAMTALWIQQWRHAEEKLRQKHVAIKVQRRPPFHIMWNVDHQAEWSQALFRLGPNRELQAFDISTDELLVQIELGSVTWMESSMLSEIACGAVLQPFLHVLPHGSSVHSLLLTGQDLLQWQMKLHLALACVKILREEADPTSLTCQLRLKAVRKTHKLASHEITGVLWYFVGDMLRERPQCTREAMHASIRANYRARRERYAVDFRKYLLARLQWRKNLLENNSTGLKHVTAPTPMSRFQVLIPRSQLHALIESVILMSGIVSSLTRVRLWTRQK</sequence>
<dbReference type="VEuPathDB" id="FungiDB:AeMF1_019783"/>
<reference evidence="1 2" key="1">
    <citation type="submission" date="2019-07" db="EMBL/GenBank/DDBJ databases">
        <title>Genomics analysis of Aphanomyces spp. identifies a new class of oomycete effector associated with host adaptation.</title>
        <authorList>
            <person name="Gaulin E."/>
        </authorList>
    </citation>
    <scope>NUCLEOTIDE SEQUENCE [LARGE SCALE GENOMIC DNA]</scope>
    <source>
        <strain evidence="1 2">ATCC 201684</strain>
    </source>
</reference>
<dbReference type="AlphaFoldDB" id="A0A6G0XSB9"/>
<gene>
    <name evidence="1" type="ORF">Ae201684_001952</name>
</gene>
<name>A0A6G0XSB9_9STRA</name>
<protein>
    <submittedName>
        <fullName evidence="1">Uncharacterized protein</fullName>
    </submittedName>
</protein>
<dbReference type="EMBL" id="VJMJ01000019">
    <property type="protein sequence ID" value="KAF0743263.1"/>
    <property type="molecule type" value="Genomic_DNA"/>
</dbReference>